<evidence type="ECO:0008006" key="3">
    <source>
        <dbReference type="Google" id="ProtNLM"/>
    </source>
</evidence>
<dbReference type="Proteomes" id="UP000016662">
    <property type="component" value="Unassembled WGS sequence"/>
</dbReference>
<dbReference type="HOGENOM" id="CLU_087553_0_0_9"/>
<protein>
    <recommendedName>
        <fullName evidence="3">Phage-associated protein</fullName>
    </recommendedName>
</protein>
<evidence type="ECO:0000313" key="1">
    <source>
        <dbReference type="EMBL" id="ERJ96695.1"/>
    </source>
</evidence>
<dbReference type="STRING" id="411473.RUMCAL_00911"/>
<dbReference type="EMBL" id="AWVF01000108">
    <property type="protein sequence ID" value="ERJ96695.1"/>
    <property type="molecule type" value="Genomic_DNA"/>
</dbReference>
<dbReference type="AlphaFoldDB" id="U2KX69"/>
<evidence type="ECO:0000313" key="2">
    <source>
        <dbReference type="Proteomes" id="UP000016662"/>
    </source>
</evidence>
<accession>U2KX69</accession>
<dbReference type="Gene3D" id="2.40.50.140">
    <property type="entry name" value="Nucleic acid-binding proteins"/>
    <property type="match status" value="1"/>
</dbReference>
<dbReference type="PATRIC" id="fig|411473.3.peg.746"/>
<name>U2KX69_9FIRM</name>
<gene>
    <name evidence="1" type="ORF">RUMCAL_00911</name>
</gene>
<reference evidence="1 2" key="1">
    <citation type="submission" date="2013-07" db="EMBL/GenBank/DDBJ databases">
        <authorList>
            <person name="Weinstock G."/>
            <person name="Sodergren E."/>
            <person name="Wylie T."/>
            <person name="Fulton L."/>
            <person name="Fulton R."/>
            <person name="Fronick C."/>
            <person name="O'Laughlin M."/>
            <person name="Godfrey J."/>
            <person name="Miner T."/>
            <person name="Herter B."/>
            <person name="Appelbaum E."/>
            <person name="Cordes M."/>
            <person name="Lek S."/>
            <person name="Wollam A."/>
            <person name="Pepin K.H."/>
            <person name="Palsikar V.B."/>
            <person name="Mitreva M."/>
            <person name="Wilson R.K."/>
        </authorList>
    </citation>
    <scope>NUCLEOTIDE SEQUENCE [LARGE SCALE GENOMIC DNA]</scope>
    <source>
        <strain evidence="1 2">ATCC 27760</strain>
    </source>
</reference>
<dbReference type="eggNOG" id="ENOG502Z8YX">
    <property type="taxonomic scope" value="Bacteria"/>
</dbReference>
<dbReference type="RefSeq" id="WP_021682375.1">
    <property type="nucleotide sequence ID" value="NZ_KI260415.1"/>
</dbReference>
<dbReference type="OrthoDB" id="9786575at2"/>
<dbReference type="InterPro" id="IPR012340">
    <property type="entry name" value="NA-bd_OB-fold"/>
</dbReference>
<dbReference type="SUPFAM" id="SSF50249">
    <property type="entry name" value="Nucleic acid-binding proteins"/>
    <property type="match status" value="1"/>
</dbReference>
<comment type="caution">
    <text evidence="1">The sequence shown here is derived from an EMBL/GenBank/DDBJ whole genome shotgun (WGS) entry which is preliminary data.</text>
</comment>
<organism evidence="1 2">
    <name type="scientific">Ruminococcus callidus ATCC 27760</name>
    <dbReference type="NCBI Taxonomy" id="411473"/>
    <lineage>
        <taxon>Bacteria</taxon>
        <taxon>Bacillati</taxon>
        <taxon>Bacillota</taxon>
        <taxon>Clostridia</taxon>
        <taxon>Eubacteriales</taxon>
        <taxon>Oscillospiraceae</taxon>
        <taxon>Ruminococcus</taxon>
    </lineage>
</organism>
<dbReference type="InterPro" id="IPR022595">
    <property type="entry name" value="Enc34_ssDNA-bd"/>
</dbReference>
<sequence>MANERKTKVITGTVRLSYANIWEPKSIKGGAAKYSVSLLIPKSDKATLAKIQTAIDAAIEDGIGKFGGKKPSKAALKLPLRDGDAERPEDEVYKDCYFVNANSTTPPQIVDQQVQPILDQNEVYSGCYARVAVTFYAFNSNGNKGIACGLGNIQKVRDGEPLSGRTNAADDFDALESDDFLD</sequence>
<dbReference type="Pfam" id="PF10991">
    <property type="entry name" value="Enc34_ssDNA-bd"/>
    <property type="match status" value="1"/>
</dbReference>
<keyword evidence="2" id="KW-1185">Reference proteome</keyword>
<proteinExistence type="predicted"/>